<keyword evidence="3" id="KW-1185">Reference proteome</keyword>
<name>A0ABT4AC84_9BACT</name>
<accession>A0ABT4AC84</accession>
<sequence length="311" mass="32459">MSNDQQTQLPPTSDESAAAAPTAHAARKLEQPATWPGNVPSQAQALEVLCGRRTLVMSLPNARKLQEKLTLPEREALLDEGLADALREAVAVRWRLAAAQDLLLTAGGRVDQAALQALLAEVDRALEALRAANPSSPDMGLAIDRTWETLTQEAVDFSSNVKAASAQTAAAPAHAHAAPKKPTATAGKVTFQTEDPDQQGKQGTNKALLIILGVAVLLVGAYHGANIVRDSQPQSAADSYPGAPPDTVVISGSSNGSLLMRSTRLGPLSAEQQAWLKQQEAKGMEVKPQGSGSYLLVPAAKAPATAGNTQP</sequence>
<reference evidence="2 3" key="1">
    <citation type="submission" date="2022-11" db="EMBL/GenBank/DDBJ databases">
        <title>Minimal conservation of predation-associated metabolite biosynthetic gene clusters underscores biosynthetic potential of Myxococcota including descriptions for ten novel species: Archangium lansinium sp. nov., Myxococcus landrumus sp. nov., Nannocystis bai.</title>
        <authorList>
            <person name="Ahearne A."/>
            <person name="Stevens C."/>
            <person name="Phillips K."/>
        </authorList>
    </citation>
    <scope>NUCLEOTIDE SEQUENCE [LARGE SCALE GENOMIC DNA]</scope>
    <source>
        <strain evidence="2 3">MIWBW</strain>
    </source>
</reference>
<comment type="caution">
    <text evidence="2">The sequence shown here is derived from an EMBL/GenBank/DDBJ whole genome shotgun (WGS) entry which is preliminary data.</text>
</comment>
<evidence type="ECO:0000313" key="3">
    <source>
        <dbReference type="Proteomes" id="UP001207654"/>
    </source>
</evidence>
<protein>
    <submittedName>
        <fullName evidence="2">Uncharacterized protein</fullName>
    </submittedName>
</protein>
<evidence type="ECO:0000313" key="2">
    <source>
        <dbReference type="EMBL" id="MCY1078844.1"/>
    </source>
</evidence>
<evidence type="ECO:0000256" key="1">
    <source>
        <dbReference type="SAM" id="MobiDB-lite"/>
    </source>
</evidence>
<dbReference type="Proteomes" id="UP001207654">
    <property type="component" value="Unassembled WGS sequence"/>
</dbReference>
<dbReference type="EMBL" id="JAPNKA010000001">
    <property type="protein sequence ID" value="MCY1078844.1"/>
    <property type="molecule type" value="Genomic_DNA"/>
</dbReference>
<gene>
    <name evidence="2" type="ORF">OV287_30720</name>
</gene>
<feature type="compositionally biased region" description="Polar residues" evidence="1">
    <location>
        <begin position="1"/>
        <end position="15"/>
    </location>
</feature>
<proteinExistence type="predicted"/>
<feature type="region of interest" description="Disordered" evidence="1">
    <location>
        <begin position="1"/>
        <end position="38"/>
    </location>
</feature>
<organism evidence="2 3">
    <name type="scientific">Archangium lansingense</name>
    <dbReference type="NCBI Taxonomy" id="2995310"/>
    <lineage>
        <taxon>Bacteria</taxon>
        <taxon>Pseudomonadati</taxon>
        <taxon>Myxococcota</taxon>
        <taxon>Myxococcia</taxon>
        <taxon>Myxococcales</taxon>
        <taxon>Cystobacterineae</taxon>
        <taxon>Archangiaceae</taxon>
        <taxon>Archangium</taxon>
    </lineage>
</organism>
<dbReference type="RefSeq" id="WP_267537604.1">
    <property type="nucleotide sequence ID" value="NZ_JAPNKA010000001.1"/>
</dbReference>